<dbReference type="EMBL" id="BSTX01000001">
    <property type="protein sequence ID" value="GLZ77033.1"/>
    <property type="molecule type" value="Genomic_DNA"/>
</dbReference>
<organism evidence="2 3">
    <name type="scientific">Actinorhabdospora filicis</name>
    <dbReference type="NCBI Taxonomy" id="1785913"/>
    <lineage>
        <taxon>Bacteria</taxon>
        <taxon>Bacillati</taxon>
        <taxon>Actinomycetota</taxon>
        <taxon>Actinomycetes</taxon>
        <taxon>Micromonosporales</taxon>
        <taxon>Micromonosporaceae</taxon>
        <taxon>Actinorhabdospora</taxon>
    </lineage>
</organism>
<keyword evidence="3" id="KW-1185">Reference proteome</keyword>
<keyword evidence="1" id="KW-0472">Membrane</keyword>
<sequence length="385" mass="39732">MTLRSLGEGLRDLADAVEPADLRDRALSASRRLRARRVVAGMGTAAVVLFALVLGVNAMLPGGSLPPPRDLAGDMAGPTASSSEGLNYTDSATDALGGITSMDKGTFFYLAEAATGGTMEVLRWTAGAATTTVVARDLPATGTEQLSPDGRYLSSVEKGRLQLRDLIAGTRHESIEVPDGQLCNIPTWTPTADRLLVATGPGGTSGPLGFVDVADDSYTQVSAESRGCHTYPSYGPTGDVELTFTAYAATSQSVARATLEGVITSSVAWDALPGDVLLDQVTDVSPDGGLVCVGLVPAGTKPGNLTGSQSRTCQAIGMWSGGFQRIEVGEPFSEALMLQNSFVTRTATNGGGSTLRLHDGTGAEIQRIGEPDLPDGSLLLGFVPG</sequence>
<keyword evidence="1" id="KW-0812">Transmembrane</keyword>
<reference evidence="2" key="1">
    <citation type="submission" date="2023-03" db="EMBL/GenBank/DDBJ databases">
        <title>Actinorhabdospora filicis NBRC 111898.</title>
        <authorList>
            <person name="Ichikawa N."/>
            <person name="Sato H."/>
            <person name="Tonouchi N."/>
        </authorList>
    </citation>
    <scope>NUCLEOTIDE SEQUENCE</scope>
    <source>
        <strain evidence="2">NBRC 111898</strain>
    </source>
</reference>
<dbReference type="SUPFAM" id="SSF82171">
    <property type="entry name" value="DPP6 N-terminal domain-like"/>
    <property type="match status" value="1"/>
</dbReference>
<name>A0A9W6W8J2_9ACTN</name>
<dbReference type="AlphaFoldDB" id="A0A9W6W8J2"/>
<comment type="caution">
    <text evidence="2">The sequence shown here is derived from an EMBL/GenBank/DDBJ whole genome shotgun (WGS) entry which is preliminary data.</text>
</comment>
<dbReference type="Proteomes" id="UP001165079">
    <property type="component" value="Unassembled WGS sequence"/>
</dbReference>
<protein>
    <submittedName>
        <fullName evidence="2">Uncharacterized protein</fullName>
    </submittedName>
</protein>
<keyword evidence="1" id="KW-1133">Transmembrane helix</keyword>
<evidence type="ECO:0000313" key="2">
    <source>
        <dbReference type="EMBL" id="GLZ77033.1"/>
    </source>
</evidence>
<gene>
    <name evidence="2" type="ORF">Afil01_18400</name>
</gene>
<evidence type="ECO:0000256" key="1">
    <source>
        <dbReference type="SAM" id="Phobius"/>
    </source>
</evidence>
<proteinExistence type="predicted"/>
<dbReference type="RefSeq" id="WP_285662170.1">
    <property type="nucleotide sequence ID" value="NZ_BSTX01000001.1"/>
</dbReference>
<accession>A0A9W6W8J2</accession>
<feature type="transmembrane region" description="Helical" evidence="1">
    <location>
        <begin position="38"/>
        <end position="60"/>
    </location>
</feature>
<evidence type="ECO:0000313" key="3">
    <source>
        <dbReference type="Proteomes" id="UP001165079"/>
    </source>
</evidence>